<evidence type="ECO:0000256" key="8">
    <source>
        <dbReference type="ARBA" id="ARBA00039866"/>
    </source>
</evidence>
<evidence type="ECO:0000256" key="2">
    <source>
        <dbReference type="ARBA" id="ARBA00022516"/>
    </source>
</evidence>
<dbReference type="PANTHER" id="PTHR37323:SF1">
    <property type="entry name" value="L-ORNITHINE N(ALPHA)-ACYLTRANSFERASE"/>
    <property type="match status" value="1"/>
</dbReference>
<evidence type="ECO:0000313" key="12">
    <source>
        <dbReference type="EMBL" id="SMQ58541.1"/>
    </source>
</evidence>
<dbReference type="InterPro" id="IPR016181">
    <property type="entry name" value="Acyl_CoA_acyltransferase"/>
</dbReference>
<reference evidence="13" key="1">
    <citation type="submission" date="2017-04" db="EMBL/GenBank/DDBJ databases">
        <authorList>
            <person name="Varghese N."/>
            <person name="Submissions S."/>
        </authorList>
    </citation>
    <scope>NUCLEOTIDE SEQUENCE [LARGE SCALE GENOMIC DNA]</scope>
</reference>
<dbReference type="Proteomes" id="UP000194450">
    <property type="component" value="Unassembled WGS sequence"/>
</dbReference>
<gene>
    <name evidence="12" type="ORF">SAMN06297229_0132</name>
</gene>
<comment type="catalytic activity">
    <reaction evidence="10">
        <text>a (3R)-hydroxyacyl-[ACP] + L-ornithine = a lyso-ornithine lipid + holo-[ACP] + H(+)</text>
        <dbReference type="Rhea" id="RHEA:20633"/>
        <dbReference type="Rhea" id="RHEA-COMP:9685"/>
        <dbReference type="Rhea" id="RHEA-COMP:9945"/>
        <dbReference type="ChEBI" id="CHEBI:15378"/>
        <dbReference type="ChEBI" id="CHEBI:46911"/>
        <dbReference type="ChEBI" id="CHEBI:64479"/>
        <dbReference type="ChEBI" id="CHEBI:78827"/>
        <dbReference type="ChEBI" id="CHEBI:138482"/>
        <dbReference type="EC" id="2.3.2.30"/>
    </reaction>
    <physiologicalReaction direction="left-to-right" evidence="10">
        <dbReference type="Rhea" id="RHEA:20634"/>
    </physiologicalReaction>
</comment>
<proteinExistence type="inferred from homology"/>
<keyword evidence="4" id="KW-0443">Lipid metabolism</keyword>
<keyword evidence="3" id="KW-0808">Transferase</keyword>
<dbReference type="GO" id="GO:0043810">
    <property type="term" value="F:ornithine-acyl [acyl carrier protein] N-acyltransferase activity"/>
    <property type="evidence" value="ECO:0007669"/>
    <property type="project" value="UniProtKB-EC"/>
</dbReference>
<accession>A0A1Y6EBH4</accession>
<dbReference type="EMBL" id="FXWH01000001">
    <property type="protein sequence ID" value="SMQ58541.1"/>
    <property type="molecule type" value="Genomic_DNA"/>
</dbReference>
<evidence type="ECO:0000256" key="10">
    <source>
        <dbReference type="ARBA" id="ARBA00047785"/>
    </source>
</evidence>
<dbReference type="CDD" id="cd07986">
    <property type="entry name" value="LPLAT_ACT14924-like"/>
    <property type="match status" value="1"/>
</dbReference>
<dbReference type="PANTHER" id="PTHR37323">
    <property type="entry name" value="GCN5-RELATED N-ACETYLTRANSFERASE"/>
    <property type="match status" value="1"/>
</dbReference>
<dbReference type="InterPro" id="IPR052351">
    <property type="entry name" value="Ornithine_N-alpha-AT"/>
</dbReference>
<dbReference type="SUPFAM" id="SSF69593">
    <property type="entry name" value="Glycerol-3-phosphate (1)-acyltransferase"/>
    <property type="match status" value="1"/>
</dbReference>
<evidence type="ECO:0000256" key="7">
    <source>
        <dbReference type="ARBA" id="ARBA00039058"/>
    </source>
</evidence>
<evidence type="ECO:0000256" key="9">
    <source>
        <dbReference type="ARBA" id="ARBA00045724"/>
    </source>
</evidence>
<dbReference type="GO" id="GO:0006629">
    <property type="term" value="P:lipid metabolic process"/>
    <property type="evidence" value="ECO:0007669"/>
    <property type="project" value="UniProtKB-KW"/>
</dbReference>
<evidence type="ECO:0000256" key="6">
    <source>
        <dbReference type="ARBA" id="ARBA00038095"/>
    </source>
</evidence>
<evidence type="ECO:0000256" key="1">
    <source>
        <dbReference type="ARBA" id="ARBA00005189"/>
    </source>
</evidence>
<dbReference type="Pfam" id="PF13444">
    <property type="entry name" value="Acetyltransf_5"/>
    <property type="match status" value="1"/>
</dbReference>
<dbReference type="InterPro" id="IPR002123">
    <property type="entry name" value="Plipid/glycerol_acylTrfase"/>
</dbReference>
<evidence type="ECO:0000313" key="13">
    <source>
        <dbReference type="Proteomes" id="UP000194450"/>
    </source>
</evidence>
<sequence>MHQARPNSSIEEQIFARLPAIARQPWLERPVRKALKSLCHEQDFESFLSTHSHRVGSDFVSDILDYFEFDYLVSPRAIENIPQQGRVVIYANHPIGSLDGIALLHMVRQVRPDVRIVANQLLWGLTQLRPMLLPVTNIGGRAGKLQLQRIHEFLANEGAVIIFPSGEVSRLRPQGVRDTHWQSGFVKIARKTNTPMLPIHVQGRNSWSFYGSSMVHKTLGTLLLIKEMFRQRGGQVRFTVGQAHQPGVANMNSREAASHLRKQLYSLAKIAKRKAAPAANAPRAIAYAESPLAVRDALTQQELLLEMPNGLQLYLYYAQPDCPVLRELGRVREQVFRAIGEGTSKRCDVDTYDQSFAHLILWHPQHMKIAGGYRLGVADANFQQFGQGGVYTASLFNLRQAFSRYIRNGIELGRSFVCEAYRDRYSLDYLWLGIGVFLRKYPQQRYLFGPVSLSGDFPAPAKDLIVAYYQHFYPASAPLAEANRPFEISAARTQQFQQMLAAAAADSSDLDAQKAFVFRELKAQLKLLNCALPPLFKQYSELCEAGGVQFAAFSVDPDFNNSVDGLVIVDLHKLKPAKRQRYLEQHNNDMAKAS</sequence>
<comment type="function">
    <text evidence="9">Catalyzes the first step in the biosynthesis of ornithine lipids, which are phosphorus-free membrane lipids. Catalyzes the 3-hydroxyacyl-acyl carrier protein-dependent acylation of ornithine to form lyso-ornithine lipid (LOL).</text>
</comment>
<keyword evidence="13" id="KW-1185">Reference proteome</keyword>
<evidence type="ECO:0000256" key="3">
    <source>
        <dbReference type="ARBA" id="ARBA00022679"/>
    </source>
</evidence>
<name>A0A1Y6EBH4_9GAMM</name>
<comment type="pathway">
    <text evidence="1">Lipid metabolism.</text>
</comment>
<comment type="similarity">
    <text evidence="6">Belongs to the acetyltransferase family. OlsB subfamily.</text>
</comment>
<dbReference type="Pfam" id="PF19576">
    <property type="entry name" value="Acyltransf_2"/>
    <property type="match status" value="1"/>
</dbReference>
<feature type="domain" description="Phospholipid/glycerol acyltransferase" evidence="11">
    <location>
        <begin position="87"/>
        <end position="204"/>
    </location>
</feature>
<evidence type="ECO:0000256" key="5">
    <source>
        <dbReference type="ARBA" id="ARBA00023315"/>
    </source>
</evidence>
<keyword evidence="5" id="KW-0012">Acyltransferase</keyword>
<dbReference type="SUPFAM" id="SSF55729">
    <property type="entry name" value="Acyl-CoA N-acyltransferases (Nat)"/>
    <property type="match status" value="1"/>
</dbReference>
<dbReference type="InterPro" id="IPR045746">
    <property type="entry name" value="ACT14924-like_Acyltransf_dom"/>
</dbReference>
<dbReference type="SMART" id="SM00563">
    <property type="entry name" value="PlsC"/>
    <property type="match status" value="1"/>
</dbReference>
<protein>
    <recommendedName>
        <fullName evidence="8">L-ornithine N(alpha)-acyltransferase</fullName>
        <ecNumber evidence="7">2.3.2.30</ecNumber>
    </recommendedName>
</protein>
<keyword evidence="2" id="KW-0444">Lipid biosynthesis</keyword>
<dbReference type="EC" id="2.3.2.30" evidence="7"/>
<evidence type="ECO:0000256" key="4">
    <source>
        <dbReference type="ARBA" id="ARBA00023098"/>
    </source>
</evidence>
<dbReference type="RefSeq" id="WP_086433337.1">
    <property type="nucleotide sequence ID" value="NZ_FXWH01000001.1"/>
</dbReference>
<organism evidence="12 13">
    <name type="scientific">Pseudidiomarina planktonica</name>
    <dbReference type="NCBI Taxonomy" id="1323738"/>
    <lineage>
        <taxon>Bacteria</taxon>
        <taxon>Pseudomonadati</taxon>
        <taxon>Pseudomonadota</taxon>
        <taxon>Gammaproteobacteria</taxon>
        <taxon>Alteromonadales</taxon>
        <taxon>Idiomarinaceae</taxon>
        <taxon>Pseudidiomarina</taxon>
    </lineage>
</organism>
<evidence type="ECO:0000259" key="11">
    <source>
        <dbReference type="SMART" id="SM00563"/>
    </source>
</evidence>
<dbReference type="OrthoDB" id="1113830at2"/>
<dbReference type="AlphaFoldDB" id="A0A1Y6EBH4"/>